<dbReference type="GO" id="GO:0016616">
    <property type="term" value="F:oxidoreductase activity, acting on the CH-OH group of donors, NAD or NADP as acceptor"/>
    <property type="evidence" value="ECO:0007669"/>
    <property type="project" value="UniProtKB-ARBA"/>
</dbReference>
<accession>A0A178ZCV3</accession>
<keyword evidence="5" id="KW-1185">Reference proteome</keyword>
<dbReference type="InterPro" id="IPR002347">
    <property type="entry name" value="SDR_fam"/>
</dbReference>
<comment type="similarity">
    <text evidence="1">Belongs to the short-chain dehydrogenases/reductases (SDR) family.</text>
</comment>
<organism evidence="4 5">
    <name type="scientific">Fonsecaea erecta</name>
    <dbReference type="NCBI Taxonomy" id="1367422"/>
    <lineage>
        <taxon>Eukaryota</taxon>
        <taxon>Fungi</taxon>
        <taxon>Dikarya</taxon>
        <taxon>Ascomycota</taxon>
        <taxon>Pezizomycotina</taxon>
        <taxon>Eurotiomycetes</taxon>
        <taxon>Chaetothyriomycetidae</taxon>
        <taxon>Chaetothyriales</taxon>
        <taxon>Herpotrichiellaceae</taxon>
        <taxon>Fonsecaea</taxon>
    </lineage>
</organism>
<dbReference type="CDD" id="cd05233">
    <property type="entry name" value="SDR_c"/>
    <property type="match status" value="1"/>
</dbReference>
<comment type="caution">
    <text evidence="4">The sequence shown here is derived from an EMBL/GenBank/DDBJ whole genome shotgun (WGS) entry which is preliminary data.</text>
</comment>
<evidence type="ECO:0000313" key="4">
    <source>
        <dbReference type="EMBL" id="OAP57620.1"/>
    </source>
</evidence>
<dbReference type="AlphaFoldDB" id="A0A178ZCV3"/>
<evidence type="ECO:0000256" key="2">
    <source>
        <dbReference type="ARBA" id="ARBA00022857"/>
    </source>
</evidence>
<dbReference type="STRING" id="1367422.A0A178ZCV3"/>
<proteinExistence type="inferred from homology"/>
<dbReference type="InterPro" id="IPR020904">
    <property type="entry name" value="Sc_DH/Rdtase_CS"/>
</dbReference>
<evidence type="ECO:0000256" key="3">
    <source>
        <dbReference type="ARBA" id="ARBA00023002"/>
    </source>
</evidence>
<evidence type="ECO:0000256" key="1">
    <source>
        <dbReference type="ARBA" id="ARBA00006484"/>
    </source>
</evidence>
<gene>
    <name evidence="4" type="ORF">AYL99_08358</name>
</gene>
<evidence type="ECO:0000313" key="5">
    <source>
        <dbReference type="Proteomes" id="UP000078343"/>
    </source>
</evidence>
<dbReference type="PANTHER" id="PTHR43008">
    <property type="entry name" value="BENZIL REDUCTASE"/>
    <property type="match status" value="1"/>
</dbReference>
<sequence length="264" mass="28621">MGSTTTEPLCVLLTGGGTGIGASAVKYLVKDYKANVVALTLGVNDEIKALEKEYAESFVLHMGDVTKVEDVAAAVQTMSDKFGRIDSVLVCAGLEPAPKRIRNLEASEMLQVYNVNVIGALYAFQQSLPLLEKSTQARPRIIMLSSTGDQGHRSGRVAYCASKAGMSRLIDTLAHEERGFDVYGVYPGLTETPLAKGLLEGKYNDILFPEDQVFYRQSVEDGTVDPPEYCGEASAKLAVWKADGLPGKIASYSEHVPECRYGIW</sequence>
<dbReference type="PRINTS" id="PR00081">
    <property type="entry name" value="GDHRDH"/>
</dbReference>
<dbReference type="InterPro" id="IPR036291">
    <property type="entry name" value="NAD(P)-bd_dom_sf"/>
</dbReference>
<dbReference type="SUPFAM" id="SSF51735">
    <property type="entry name" value="NAD(P)-binding Rossmann-fold domains"/>
    <property type="match status" value="1"/>
</dbReference>
<dbReference type="Gene3D" id="3.40.50.720">
    <property type="entry name" value="NAD(P)-binding Rossmann-like Domain"/>
    <property type="match status" value="1"/>
</dbReference>
<dbReference type="GO" id="GO:0050664">
    <property type="term" value="F:oxidoreductase activity, acting on NAD(P)H, oxygen as acceptor"/>
    <property type="evidence" value="ECO:0007669"/>
    <property type="project" value="TreeGrafter"/>
</dbReference>
<reference evidence="4 5" key="1">
    <citation type="submission" date="2016-04" db="EMBL/GenBank/DDBJ databases">
        <title>Draft genome of Fonsecaea erecta CBS 125763.</title>
        <authorList>
            <person name="Weiss V.A."/>
            <person name="Vicente V.A."/>
            <person name="Raittz R.T."/>
            <person name="Moreno L.F."/>
            <person name="De Souza E.M."/>
            <person name="Pedrosa F.O."/>
            <person name="Steffens M.B."/>
            <person name="Faoro H."/>
            <person name="Tadra-Sfeir M.Z."/>
            <person name="Najafzadeh M.J."/>
            <person name="Felipe M.S."/>
            <person name="Teixeira M."/>
            <person name="Sun J."/>
            <person name="Xi L."/>
            <person name="Gomes R."/>
            <person name="De Azevedo C.M."/>
            <person name="Salgado C.G."/>
            <person name="Da Silva M.B."/>
            <person name="Nascimento M.F."/>
            <person name="Queiroz-Telles F."/>
            <person name="Attili D.S."/>
            <person name="Gorbushina A."/>
        </authorList>
    </citation>
    <scope>NUCLEOTIDE SEQUENCE [LARGE SCALE GENOMIC DNA]</scope>
    <source>
        <strain evidence="4 5">CBS 125763</strain>
    </source>
</reference>
<dbReference type="RefSeq" id="XP_018690987.1">
    <property type="nucleotide sequence ID" value="XM_018839866.1"/>
</dbReference>
<dbReference type="GeneID" id="30012526"/>
<protein>
    <submittedName>
        <fullName evidence="4">Uncharacterized protein</fullName>
    </submittedName>
</protein>
<dbReference type="PROSITE" id="PS00061">
    <property type="entry name" value="ADH_SHORT"/>
    <property type="match status" value="1"/>
</dbReference>
<dbReference type="Proteomes" id="UP000078343">
    <property type="component" value="Unassembled WGS sequence"/>
</dbReference>
<dbReference type="OrthoDB" id="4109642at2759"/>
<dbReference type="EMBL" id="LVYI01000007">
    <property type="protein sequence ID" value="OAP57620.1"/>
    <property type="molecule type" value="Genomic_DNA"/>
</dbReference>
<name>A0A178ZCV3_9EURO</name>
<keyword evidence="2" id="KW-0521">NADP</keyword>
<dbReference type="PANTHER" id="PTHR43008:SF8">
    <property type="entry name" value="BENZIL REDUCTASE ((S)-BENZOIN FORMING) IRC24"/>
    <property type="match status" value="1"/>
</dbReference>
<keyword evidence="3" id="KW-0560">Oxidoreductase</keyword>
<dbReference type="Pfam" id="PF00106">
    <property type="entry name" value="adh_short"/>
    <property type="match status" value="1"/>
</dbReference>